<gene>
    <name evidence="2" type="ORF">A2557_11815</name>
</gene>
<dbReference type="EMBL" id="MFNF01000030">
    <property type="protein sequence ID" value="OGH01694.1"/>
    <property type="molecule type" value="Genomic_DNA"/>
</dbReference>
<protein>
    <recommendedName>
        <fullName evidence="4">Conjugal transfer protein TraU</fullName>
    </recommendedName>
</protein>
<dbReference type="AlphaFoldDB" id="A0A1F6GUD1"/>
<comment type="caution">
    <text evidence="2">The sequence shown here is derived from an EMBL/GenBank/DDBJ whole genome shotgun (WGS) entry which is preliminary data.</text>
</comment>
<name>A0A1F6GUD1_9PROT</name>
<feature type="chain" id="PRO_5009524832" description="Conjugal transfer protein TraU" evidence="1">
    <location>
        <begin position="23"/>
        <end position="332"/>
    </location>
</feature>
<feature type="signal peptide" evidence="1">
    <location>
        <begin position="1"/>
        <end position="22"/>
    </location>
</feature>
<evidence type="ECO:0000313" key="3">
    <source>
        <dbReference type="Proteomes" id="UP000177583"/>
    </source>
</evidence>
<reference evidence="2 3" key="1">
    <citation type="journal article" date="2016" name="Nat. Commun.">
        <title>Thousands of microbial genomes shed light on interconnected biogeochemical processes in an aquifer system.</title>
        <authorList>
            <person name="Anantharaman K."/>
            <person name="Brown C.T."/>
            <person name="Hug L.A."/>
            <person name="Sharon I."/>
            <person name="Castelle C.J."/>
            <person name="Probst A.J."/>
            <person name="Thomas B.C."/>
            <person name="Singh A."/>
            <person name="Wilkins M.J."/>
            <person name="Karaoz U."/>
            <person name="Brodie E.L."/>
            <person name="Williams K.H."/>
            <person name="Hubbard S.S."/>
            <person name="Banfield J.F."/>
        </authorList>
    </citation>
    <scope>NUCLEOTIDE SEQUENCE [LARGE SCALE GENOMIC DNA]</scope>
</reference>
<dbReference type="InterPro" id="IPR009649">
    <property type="entry name" value="TraU"/>
</dbReference>
<keyword evidence="1" id="KW-0732">Signal</keyword>
<organism evidence="2 3">
    <name type="scientific">Candidatus Lambdaproteobacteria bacterium RIFOXYD2_FULL_56_26</name>
    <dbReference type="NCBI Taxonomy" id="1817773"/>
    <lineage>
        <taxon>Bacteria</taxon>
        <taxon>Pseudomonadati</taxon>
        <taxon>Pseudomonadota</taxon>
        <taxon>Candidatus Lambdaproteobacteria</taxon>
    </lineage>
</organism>
<dbReference type="Pfam" id="PF06834">
    <property type="entry name" value="TraU"/>
    <property type="match status" value="1"/>
</dbReference>
<proteinExistence type="predicted"/>
<evidence type="ECO:0000256" key="1">
    <source>
        <dbReference type="SAM" id="SignalP"/>
    </source>
</evidence>
<dbReference type="Proteomes" id="UP000177583">
    <property type="component" value="Unassembled WGS sequence"/>
</dbReference>
<evidence type="ECO:0000313" key="2">
    <source>
        <dbReference type="EMBL" id="OGH01694.1"/>
    </source>
</evidence>
<evidence type="ECO:0008006" key="4">
    <source>
        <dbReference type="Google" id="ProtNLM"/>
    </source>
</evidence>
<sequence length="332" mass="36163">MKVRVLLATLFWCFLTISPAFAVCPTRFLNPITDVCWDCIFPIKIGSGVPLGFGASPTCDLPVPGNEAPVCACPLPPPVLLRYGLSTSFWEPARIAETVSEAWCFPSLGLKLGAGKNNGTTRTQAAGAGTNYTFNQVHWIVFPVSMILGTILNSACLTVEGFDIAYPTEIDPLWNDDSLTAFIQPEVVLFANPLAQLACAVDAVAANAGCANSFQPWCLGSWGSAYPLTGRVSSSERETASAAAVAKMLYKLHRQSMILDYALWNCAGLPSPVWVKHHWRMQPALPVRPLAGETPCQPIGRSSMIWGINKFPPYFDNNVAWMIWRQRGCCAF</sequence>
<accession>A0A1F6GUD1</accession>